<reference evidence="2" key="1">
    <citation type="submission" date="2023-07" db="EMBL/GenBank/DDBJ databases">
        <authorList>
            <consortium name="CYATHOMIX"/>
        </authorList>
    </citation>
    <scope>NUCLEOTIDE SEQUENCE</scope>
    <source>
        <strain evidence="2">N/A</strain>
    </source>
</reference>
<protein>
    <submittedName>
        <fullName evidence="2">Uncharacterized protein</fullName>
    </submittedName>
</protein>
<dbReference type="EMBL" id="CATQJL010000223">
    <property type="protein sequence ID" value="CAJ0600146.1"/>
    <property type="molecule type" value="Genomic_DNA"/>
</dbReference>
<organism evidence="2 3">
    <name type="scientific">Cylicocyclus nassatus</name>
    <name type="common">Nematode worm</name>
    <dbReference type="NCBI Taxonomy" id="53992"/>
    <lineage>
        <taxon>Eukaryota</taxon>
        <taxon>Metazoa</taxon>
        <taxon>Ecdysozoa</taxon>
        <taxon>Nematoda</taxon>
        <taxon>Chromadorea</taxon>
        <taxon>Rhabditida</taxon>
        <taxon>Rhabditina</taxon>
        <taxon>Rhabditomorpha</taxon>
        <taxon>Strongyloidea</taxon>
        <taxon>Strongylidae</taxon>
        <taxon>Cylicocyclus</taxon>
    </lineage>
</organism>
<comment type="caution">
    <text evidence="2">The sequence shown here is derived from an EMBL/GenBank/DDBJ whole genome shotgun (WGS) entry which is preliminary data.</text>
</comment>
<feature type="non-terminal residue" evidence="2">
    <location>
        <position position="1"/>
    </location>
</feature>
<accession>A0AA36GXU6</accession>
<sequence length="158" mass="18521">MFRWTVFFFIQLVSIRATEKYRIWETIKRLPPGAVEDGENYQAVYLFTYPLIFGCDDPRRVNVSIEYLQEPPQGDSDLCRTKPLDDMIHEELRCRRRQEFLHEEDWIEQTLEDFINETTTNDHDRKAATCVKILVGTKLLKPPAITTTTTTTTTTTLT</sequence>
<name>A0AA36GXU6_CYLNA</name>
<dbReference type="AlphaFoldDB" id="A0AA36GXU6"/>
<feature type="chain" id="PRO_5041393881" evidence="1">
    <location>
        <begin position="18"/>
        <end position="158"/>
    </location>
</feature>
<evidence type="ECO:0000313" key="2">
    <source>
        <dbReference type="EMBL" id="CAJ0600146.1"/>
    </source>
</evidence>
<keyword evidence="3" id="KW-1185">Reference proteome</keyword>
<feature type="signal peptide" evidence="1">
    <location>
        <begin position="1"/>
        <end position="17"/>
    </location>
</feature>
<keyword evidence="1" id="KW-0732">Signal</keyword>
<evidence type="ECO:0000313" key="3">
    <source>
        <dbReference type="Proteomes" id="UP001176961"/>
    </source>
</evidence>
<dbReference type="Proteomes" id="UP001176961">
    <property type="component" value="Unassembled WGS sequence"/>
</dbReference>
<gene>
    <name evidence="2" type="ORF">CYNAS_LOCUS12129</name>
</gene>
<proteinExistence type="predicted"/>
<evidence type="ECO:0000256" key="1">
    <source>
        <dbReference type="SAM" id="SignalP"/>
    </source>
</evidence>